<organism evidence="1 2">
    <name type="scientific">Brachionus plicatilis</name>
    <name type="common">Marine rotifer</name>
    <name type="synonym">Brachionus muelleri</name>
    <dbReference type="NCBI Taxonomy" id="10195"/>
    <lineage>
        <taxon>Eukaryota</taxon>
        <taxon>Metazoa</taxon>
        <taxon>Spiralia</taxon>
        <taxon>Gnathifera</taxon>
        <taxon>Rotifera</taxon>
        <taxon>Eurotatoria</taxon>
        <taxon>Monogononta</taxon>
        <taxon>Pseudotrocha</taxon>
        <taxon>Ploima</taxon>
        <taxon>Brachionidae</taxon>
        <taxon>Brachionus</taxon>
    </lineage>
</organism>
<dbReference type="AlphaFoldDB" id="A0A3M7PXV3"/>
<gene>
    <name evidence="1" type="ORF">BpHYR1_028266</name>
</gene>
<keyword evidence="2" id="KW-1185">Reference proteome</keyword>
<proteinExistence type="predicted"/>
<reference evidence="1 2" key="1">
    <citation type="journal article" date="2018" name="Sci. Rep.">
        <title>Genomic signatures of local adaptation to the degree of environmental predictability in rotifers.</title>
        <authorList>
            <person name="Franch-Gras L."/>
            <person name="Hahn C."/>
            <person name="Garcia-Roger E.M."/>
            <person name="Carmona M.J."/>
            <person name="Serra M."/>
            <person name="Gomez A."/>
        </authorList>
    </citation>
    <scope>NUCLEOTIDE SEQUENCE [LARGE SCALE GENOMIC DNA]</scope>
    <source>
        <strain evidence="1">HYR1</strain>
    </source>
</reference>
<evidence type="ECO:0000313" key="2">
    <source>
        <dbReference type="Proteomes" id="UP000276133"/>
    </source>
</evidence>
<comment type="caution">
    <text evidence="1">The sequence shown here is derived from an EMBL/GenBank/DDBJ whole genome shotgun (WGS) entry which is preliminary data.</text>
</comment>
<evidence type="ECO:0000313" key="1">
    <source>
        <dbReference type="EMBL" id="RNA03709.1"/>
    </source>
</evidence>
<name>A0A3M7PXV3_BRAPC</name>
<dbReference type="Proteomes" id="UP000276133">
    <property type="component" value="Unassembled WGS sequence"/>
</dbReference>
<sequence>MSVQVCVSYWSKSSYGDTLSLATNFYLFLIRKLLIWNKALDYNFVDFFDRIKGHIRINAESLFLWKRDELFVLFVFNLHILFKDILLN</sequence>
<accession>A0A3M7PXV3</accession>
<protein>
    <submittedName>
        <fullName evidence="1">Uncharacterized protein</fullName>
    </submittedName>
</protein>
<dbReference type="EMBL" id="REGN01008387">
    <property type="protein sequence ID" value="RNA03709.1"/>
    <property type="molecule type" value="Genomic_DNA"/>
</dbReference>